<proteinExistence type="predicted"/>
<accession>A0ACC0WL38</accession>
<comment type="caution">
    <text evidence="1">The sequence shown here is derived from an EMBL/GenBank/DDBJ whole genome shotgun (WGS) entry which is preliminary data.</text>
</comment>
<dbReference type="Proteomes" id="UP001163321">
    <property type="component" value="Chromosome 12"/>
</dbReference>
<gene>
    <name evidence="1" type="ORF">PsorP6_011391</name>
</gene>
<keyword evidence="2" id="KW-1185">Reference proteome</keyword>
<name>A0ACC0WL38_9STRA</name>
<reference evidence="1 2" key="1">
    <citation type="journal article" date="2022" name="bioRxiv">
        <title>The genome of the oomycete Peronosclerospora sorghi, a cosmopolitan pathogen of maize and sorghum, is inflated with dispersed pseudogenes.</title>
        <authorList>
            <person name="Fletcher K."/>
            <person name="Martin F."/>
            <person name="Isakeit T."/>
            <person name="Cavanaugh K."/>
            <person name="Magill C."/>
            <person name="Michelmore R."/>
        </authorList>
    </citation>
    <scope>NUCLEOTIDE SEQUENCE [LARGE SCALE GENOMIC DNA]</scope>
    <source>
        <strain evidence="1">P6</strain>
    </source>
</reference>
<dbReference type="EMBL" id="CM047591">
    <property type="protein sequence ID" value="KAI9919016.1"/>
    <property type="molecule type" value="Genomic_DNA"/>
</dbReference>
<evidence type="ECO:0000313" key="2">
    <source>
        <dbReference type="Proteomes" id="UP001163321"/>
    </source>
</evidence>
<protein>
    <submittedName>
        <fullName evidence="1">Uncharacterized protein</fullName>
    </submittedName>
</protein>
<organism evidence="1 2">
    <name type="scientific">Peronosclerospora sorghi</name>
    <dbReference type="NCBI Taxonomy" id="230839"/>
    <lineage>
        <taxon>Eukaryota</taxon>
        <taxon>Sar</taxon>
        <taxon>Stramenopiles</taxon>
        <taxon>Oomycota</taxon>
        <taxon>Peronosporomycetes</taxon>
        <taxon>Peronosporales</taxon>
        <taxon>Peronosporaceae</taxon>
        <taxon>Peronosclerospora</taxon>
    </lineage>
</organism>
<sequence>MTCPIAGASSSPSATISSQSSLSQSLRSLAWGEREASDFQNKNSQFSYKRMVTRKQFKQQGECVVMWIGGESKSFSHKLKTEHPTTRVTRARYCDTHACNSSHVSNVSFPIAGASLSPSATISSPSSLSLSLRSLEWGEQEALDFQKKNSQFSFKWMVTSPSGNERNSSSDPNNVSEAHGGRETVVAVVGEMQTYLSPVEVNLQLGLAMVAPSVHYRCRNLTTGRCAPCAAARAKGSHERRNQVKKWQGRGARIGFCTGNRSVTPSSEMGKPSSRLYLRRARFTT</sequence>
<evidence type="ECO:0000313" key="1">
    <source>
        <dbReference type="EMBL" id="KAI9919016.1"/>
    </source>
</evidence>